<feature type="transmembrane region" description="Helical" evidence="1">
    <location>
        <begin position="6"/>
        <end position="25"/>
    </location>
</feature>
<reference evidence="2" key="1">
    <citation type="submission" date="2020-09" db="EMBL/GenBank/DDBJ databases">
        <authorList>
            <person name="Kim M.K."/>
        </authorList>
    </citation>
    <scope>NUCLEOTIDE SEQUENCE</scope>
    <source>
        <strain evidence="2">BT704</strain>
    </source>
</reference>
<evidence type="ECO:0008006" key="4">
    <source>
        <dbReference type="Google" id="ProtNLM"/>
    </source>
</evidence>
<dbReference type="EMBL" id="JACXAA010000010">
    <property type="protein sequence ID" value="MBD2755903.1"/>
    <property type="molecule type" value="Genomic_DNA"/>
</dbReference>
<keyword evidence="3" id="KW-1185">Reference proteome</keyword>
<evidence type="ECO:0000313" key="3">
    <source>
        <dbReference type="Proteomes" id="UP000653797"/>
    </source>
</evidence>
<gene>
    <name evidence="2" type="ORF">IC230_23590</name>
</gene>
<feature type="transmembrane region" description="Helical" evidence="1">
    <location>
        <begin position="122"/>
        <end position="142"/>
    </location>
</feature>
<protein>
    <recommendedName>
        <fullName evidence="4">Cytochrome B</fullName>
    </recommendedName>
</protein>
<name>A0A927GFP9_9BACT</name>
<feature type="transmembrane region" description="Helical" evidence="1">
    <location>
        <begin position="85"/>
        <end position="110"/>
    </location>
</feature>
<dbReference type="AlphaFoldDB" id="A0A927GFP9"/>
<organism evidence="2 3">
    <name type="scientific">Spirosoma validum</name>
    <dbReference type="NCBI Taxonomy" id="2771355"/>
    <lineage>
        <taxon>Bacteria</taxon>
        <taxon>Pseudomonadati</taxon>
        <taxon>Bacteroidota</taxon>
        <taxon>Cytophagia</taxon>
        <taxon>Cytophagales</taxon>
        <taxon>Cytophagaceae</taxon>
        <taxon>Spirosoma</taxon>
    </lineage>
</organism>
<accession>A0A927GFP9</accession>
<dbReference type="Proteomes" id="UP000653797">
    <property type="component" value="Unassembled WGS sequence"/>
</dbReference>
<keyword evidence="1" id="KW-1133">Transmembrane helix</keyword>
<proteinExistence type="predicted"/>
<keyword evidence="1" id="KW-0812">Transmembrane</keyword>
<evidence type="ECO:0000313" key="2">
    <source>
        <dbReference type="EMBL" id="MBD2755903.1"/>
    </source>
</evidence>
<feature type="transmembrane region" description="Helical" evidence="1">
    <location>
        <begin position="46"/>
        <end position="65"/>
    </location>
</feature>
<dbReference type="RefSeq" id="WP_191041530.1">
    <property type="nucleotide sequence ID" value="NZ_JACXAA010000010.1"/>
</dbReference>
<sequence>MYSSLLFFHSLFRWLVLVSLLYAIGRAYRGYTSDGVFTKTDNSARHWTATIAHSQLVIGFTLYFTSPIIKYFFANFKQESQRIDLAFFGIIHFLLMLTAIVVITIGSALAKRKPTDKEKFRTMLVWFSIALGLIFLAILWPFSPLANRPYFRPY</sequence>
<evidence type="ECO:0000256" key="1">
    <source>
        <dbReference type="SAM" id="Phobius"/>
    </source>
</evidence>
<keyword evidence="1" id="KW-0472">Membrane</keyword>
<comment type="caution">
    <text evidence="2">The sequence shown here is derived from an EMBL/GenBank/DDBJ whole genome shotgun (WGS) entry which is preliminary data.</text>
</comment>